<evidence type="ECO:0000313" key="3">
    <source>
        <dbReference type="EMBL" id="UGL61903.1"/>
    </source>
</evidence>
<feature type="transmembrane region" description="Helical" evidence="2">
    <location>
        <begin position="644"/>
        <end position="667"/>
    </location>
</feature>
<organism evidence="3 4">
    <name type="scientific">Arthrobacter phage EastWest</name>
    <dbReference type="NCBI Taxonomy" id="2894292"/>
    <lineage>
        <taxon>Viruses</taxon>
        <taxon>Duplodnaviria</taxon>
        <taxon>Heunggongvirae</taxon>
        <taxon>Uroviricota</taxon>
        <taxon>Caudoviricetes</taxon>
        <taxon>Berryhillviridae</taxon>
        <taxon>Eastwestvirus</taxon>
        <taxon>Eastwestvirus eastwest</taxon>
    </lineage>
</organism>
<keyword evidence="2" id="KW-1133">Transmembrane helix</keyword>
<feature type="region of interest" description="Disordered" evidence="1">
    <location>
        <begin position="18"/>
        <end position="50"/>
    </location>
</feature>
<evidence type="ECO:0000313" key="4">
    <source>
        <dbReference type="Proteomes" id="UP000827897"/>
    </source>
</evidence>
<feature type="transmembrane region" description="Helical" evidence="2">
    <location>
        <begin position="496"/>
        <end position="522"/>
    </location>
</feature>
<dbReference type="Gene3D" id="1.25.10.10">
    <property type="entry name" value="Leucine-rich Repeat Variant"/>
    <property type="match status" value="1"/>
</dbReference>
<gene>
    <name evidence="3" type="primary">20</name>
    <name evidence="3" type="ORF">SEA_EASTWEST_20</name>
</gene>
<protein>
    <submittedName>
        <fullName evidence="3">Tape measure protein</fullName>
    </submittedName>
</protein>
<evidence type="ECO:0000256" key="2">
    <source>
        <dbReference type="SAM" id="Phobius"/>
    </source>
</evidence>
<dbReference type="InterPro" id="IPR011989">
    <property type="entry name" value="ARM-like"/>
</dbReference>
<name>A0AAE8YK85_9CAUD</name>
<dbReference type="Proteomes" id="UP000827897">
    <property type="component" value="Segment"/>
</dbReference>
<feature type="compositionally biased region" description="Low complexity" evidence="1">
    <location>
        <begin position="803"/>
        <end position="830"/>
    </location>
</feature>
<feature type="compositionally biased region" description="Low complexity" evidence="1">
    <location>
        <begin position="33"/>
        <end position="50"/>
    </location>
</feature>
<reference evidence="3" key="1">
    <citation type="submission" date="2021-10" db="EMBL/GenBank/DDBJ databases">
        <authorList>
            <person name="Valenzuela N."/>
            <person name="Pablo J."/>
            <person name="Strother B."/>
            <person name="Cravalho Y."/>
            <person name="Barto Z."/>
            <person name="Kane C."/>
            <person name="Chong R.A."/>
            <person name="Kawasaki K."/>
            <person name="Cruz S."/>
            <person name="Porter M.L."/>
            <person name="Pearce R."/>
            <person name="Hohenstein G."/>
            <person name="Li K."/>
            <person name="Kaniho J."/>
            <person name="Sadones M."/>
            <person name="Hamlin F."/>
            <person name="Daniels M."/>
            <person name="McKee K."/>
            <person name="Reed F."/>
            <person name="Donachie S."/>
            <person name="Bollivar D.W."/>
            <person name="Garlena R.A."/>
            <person name="Russell D.A."/>
            <person name="Jacobs-Sera D."/>
            <person name="Hatfull G.F."/>
        </authorList>
    </citation>
    <scope>NUCLEOTIDE SEQUENCE</scope>
</reference>
<dbReference type="EMBL" id="OK999980">
    <property type="protein sequence ID" value="UGL61903.1"/>
    <property type="molecule type" value="Genomic_DNA"/>
</dbReference>
<keyword evidence="2" id="KW-0472">Membrane</keyword>
<feature type="transmembrane region" description="Helical" evidence="2">
    <location>
        <begin position="457"/>
        <end position="476"/>
    </location>
</feature>
<evidence type="ECO:0000256" key="1">
    <source>
        <dbReference type="SAM" id="MobiDB-lite"/>
    </source>
</evidence>
<keyword evidence="2" id="KW-0812">Transmembrane</keyword>
<feature type="region of interest" description="Disordered" evidence="1">
    <location>
        <begin position="803"/>
        <end position="831"/>
    </location>
</feature>
<sequence length="874" mass="89210">MAEERVVLTASLKDEMSAPLDSLQSKVKGTERAISSSASKQASSTKASSTTIMSALGEQSTASGRLTRSWDRLSSVASSGWNGAKSAVVSAGRRIIEASRRAGEDSGKQMGDGFGSKIKGALGGALAAMGAAEIAGGMNTAVNAFSELEDATAAAGTIYGKNMDSIVAKSKGAAEALGMTEQQYIGAAQTFGIAGTAAGLSGNELAKFSSDLTSRAGDMASFFGKKPEEAIEAIGAAMRGETEPIRAFGVMLDDATMRQKALEMGLVSTTKDALEPQQKALVAQALIMDKTKMQAGDFNKTMNSTANVAKRLEAAQTNLSAKMGGLLAPMFTAARLKALGAVNGMSAFIDRVNAAKAVASKGGRSQDIAAALGFGPGTTKFLAETIGSVRAFKAALADPAGGVTSNGAAGVFERIGIAVGTARLGVSAFFASLREGDVTSDGFVGVMERIGNFLHGLGPAAWLPAVGGVGLLLASFGKLSPILGPITGLFARIGPLVGGLGGALKFLLGPIGLLAGLLIYAYSTSEPFRAAVNALFPVLMQLAMTLVTSLLPVFTTLVTTLLPVIAGLFSSLVPILIQVLMAVMPIVLTLASQLLPLFVQLISAILPPLMGLLTTLAPIFVTLLQAVVPIIPPIMEIVATLLKLAMQVITPLIPLISTIASIFSTVLGKAIDGLMPIIKFLLDRFTELVTFLEGPLTGAVEFVGGIFEGIATTIGNVATAVSDFASNPLGGLQDMLGIPKNSGGGVYSGGGVVDQFAGGGVLGGYSPGVDNQLALLSPGESVLVPELTRALGPRNIMAANRIASGGRPAGSGPSLSGGFSRSVGGSSSTSNVRVEKGAVQITIVAQDGRITDDDIEKIREVVEGIFDDAESRSY</sequence>
<feature type="transmembrane region" description="Helical" evidence="2">
    <location>
        <begin position="611"/>
        <end position="632"/>
    </location>
</feature>
<feature type="transmembrane region" description="Helical" evidence="2">
    <location>
        <begin position="534"/>
        <end position="555"/>
    </location>
</feature>
<feature type="transmembrane region" description="Helical" evidence="2">
    <location>
        <begin position="575"/>
        <end position="599"/>
    </location>
</feature>
<accession>A0AAE8YK85</accession>
<proteinExistence type="predicted"/>
<keyword evidence="4" id="KW-1185">Reference proteome</keyword>